<reference evidence="2" key="1">
    <citation type="submission" date="2021-01" db="EMBL/GenBank/DDBJ databases">
        <title>Lacisediminihabitans sp. nov. strain G11-30, isolated from Antarctic Soil.</title>
        <authorList>
            <person name="Li J."/>
        </authorList>
    </citation>
    <scope>NUCLEOTIDE SEQUENCE</scope>
    <source>
        <strain evidence="2">G11-30</strain>
    </source>
</reference>
<protein>
    <submittedName>
        <fullName evidence="2">Nuclear transport factor 2 family protein</fullName>
    </submittedName>
</protein>
<evidence type="ECO:0000259" key="1">
    <source>
        <dbReference type="Pfam" id="PF12680"/>
    </source>
</evidence>
<name>A0A934W3N3_9MICO</name>
<dbReference type="EMBL" id="JAEPES010000001">
    <property type="protein sequence ID" value="MBK4346665.1"/>
    <property type="molecule type" value="Genomic_DNA"/>
</dbReference>
<dbReference type="Gene3D" id="3.10.450.50">
    <property type="match status" value="1"/>
</dbReference>
<dbReference type="InterPro" id="IPR032710">
    <property type="entry name" value="NTF2-like_dom_sf"/>
</dbReference>
<dbReference type="Pfam" id="PF12680">
    <property type="entry name" value="SnoaL_2"/>
    <property type="match status" value="1"/>
</dbReference>
<accession>A0A934W3N3</accession>
<dbReference type="SUPFAM" id="SSF54427">
    <property type="entry name" value="NTF2-like"/>
    <property type="match status" value="1"/>
</dbReference>
<sequence length="123" mass="13173">MASIPELLESNLHRVFGAKNDDDRHTAVLETYADQVTFTDPEGTSVGIRSVEARARALSEAAPADFRFIKDGPVYVGDHNGAQAWALGPEGGEPVARGIDFVTVESGKITSVITLLTEMSKDV</sequence>
<proteinExistence type="predicted"/>
<evidence type="ECO:0000313" key="3">
    <source>
        <dbReference type="Proteomes" id="UP000636458"/>
    </source>
</evidence>
<keyword evidence="3" id="KW-1185">Reference proteome</keyword>
<comment type="caution">
    <text evidence="2">The sequence shown here is derived from an EMBL/GenBank/DDBJ whole genome shotgun (WGS) entry which is preliminary data.</text>
</comment>
<dbReference type="AlphaFoldDB" id="A0A934W3N3"/>
<gene>
    <name evidence="2" type="ORF">IV501_03370</name>
</gene>
<feature type="domain" description="SnoaL-like" evidence="1">
    <location>
        <begin position="20"/>
        <end position="111"/>
    </location>
</feature>
<organism evidence="2 3">
    <name type="scientific">Lacisediminihabitans changchengi</name>
    <dbReference type="NCBI Taxonomy" id="2787634"/>
    <lineage>
        <taxon>Bacteria</taxon>
        <taxon>Bacillati</taxon>
        <taxon>Actinomycetota</taxon>
        <taxon>Actinomycetes</taxon>
        <taxon>Micrococcales</taxon>
        <taxon>Microbacteriaceae</taxon>
        <taxon>Lacisediminihabitans</taxon>
    </lineage>
</organism>
<dbReference type="Proteomes" id="UP000636458">
    <property type="component" value="Unassembled WGS sequence"/>
</dbReference>
<evidence type="ECO:0000313" key="2">
    <source>
        <dbReference type="EMBL" id="MBK4346665.1"/>
    </source>
</evidence>
<dbReference type="InterPro" id="IPR037401">
    <property type="entry name" value="SnoaL-like"/>
</dbReference>